<feature type="compositionally biased region" description="Polar residues" evidence="1">
    <location>
        <begin position="39"/>
        <end position="49"/>
    </location>
</feature>
<evidence type="ECO:0000313" key="3">
    <source>
        <dbReference type="Proteomes" id="UP000734218"/>
    </source>
</evidence>
<proteinExistence type="predicted"/>
<accession>A0ABX0XPU6</accession>
<keyword evidence="3" id="KW-1185">Reference proteome</keyword>
<reference evidence="2 3" key="1">
    <citation type="submission" date="2020-03" db="EMBL/GenBank/DDBJ databases">
        <title>Genomic Encyclopedia of Type Strains, Phase IV (KMG-IV): sequencing the most valuable type-strain genomes for metagenomic binning, comparative biology and taxonomic classification.</title>
        <authorList>
            <person name="Goeker M."/>
        </authorList>
    </citation>
    <scope>NUCLEOTIDE SEQUENCE [LARGE SCALE GENOMIC DNA]</scope>
    <source>
        <strain evidence="2 3">DSM 27651</strain>
    </source>
</reference>
<feature type="compositionally biased region" description="Basic and acidic residues" evidence="1">
    <location>
        <begin position="1"/>
        <end position="25"/>
    </location>
</feature>
<name>A0ABX0XPU6_9SPHN</name>
<evidence type="ECO:0000256" key="1">
    <source>
        <dbReference type="SAM" id="MobiDB-lite"/>
    </source>
</evidence>
<dbReference type="EMBL" id="JAATJE010000002">
    <property type="protein sequence ID" value="NJC34742.1"/>
    <property type="molecule type" value="Genomic_DNA"/>
</dbReference>
<protein>
    <submittedName>
        <fullName evidence="2">Uncharacterized protein</fullName>
    </submittedName>
</protein>
<comment type="caution">
    <text evidence="2">The sequence shown here is derived from an EMBL/GenBank/DDBJ whole genome shotgun (WGS) entry which is preliminary data.</text>
</comment>
<sequence length="95" mass="10125">MTDDRNISTEHQKDGDAKHPSDTLNRDQGGGELTPKAPSPSQGTDTGIGQTDDARAPKPGDFDPEKDAGRNHSEGRQMDSKTAAQANESDTPDYS</sequence>
<evidence type="ECO:0000313" key="2">
    <source>
        <dbReference type="EMBL" id="NJC34742.1"/>
    </source>
</evidence>
<feature type="compositionally biased region" description="Basic and acidic residues" evidence="1">
    <location>
        <begin position="52"/>
        <end position="79"/>
    </location>
</feature>
<dbReference type="Proteomes" id="UP000734218">
    <property type="component" value="Unassembled WGS sequence"/>
</dbReference>
<feature type="compositionally biased region" description="Polar residues" evidence="1">
    <location>
        <begin position="80"/>
        <end position="95"/>
    </location>
</feature>
<gene>
    <name evidence="2" type="ORF">GGR88_002256</name>
</gene>
<organism evidence="2 3">
    <name type="scientific">Sphingomonas jejuensis</name>
    <dbReference type="NCBI Taxonomy" id="904715"/>
    <lineage>
        <taxon>Bacteria</taxon>
        <taxon>Pseudomonadati</taxon>
        <taxon>Pseudomonadota</taxon>
        <taxon>Alphaproteobacteria</taxon>
        <taxon>Sphingomonadales</taxon>
        <taxon>Sphingomonadaceae</taxon>
        <taxon>Sphingomonas</taxon>
    </lineage>
</organism>
<feature type="region of interest" description="Disordered" evidence="1">
    <location>
        <begin position="1"/>
        <end position="95"/>
    </location>
</feature>
<dbReference type="RefSeq" id="WP_167954484.1">
    <property type="nucleotide sequence ID" value="NZ_JAATJE010000002.1"/>
</dbReference>